<dbReference type="InterPro" id="IPR000210">
    <property type="entry name" value="BTB/POZ_dom"/>
</dbReference>
<accession>A0A2G9U2G5</accession>
<name>A0A2G9U2G5_TELCI</name>
<protein>
    <submittedName>
        <fullName evidence="4">BTB/POZ domain protein</fullName>
    </submittedName>
</protein>
<keyword evidence="1" id="KW-0880">Kelch repeat</keyword>
<dbReference type="Gene3D" id="3.30.710.10">
    <property type="entry name" value="Potassium Channel Kv1.1, Chain A"/>
    <property type="match status" value="1"/>
</dbReference>
<dbReference type="Pfam" id="PF00651">
    <property type="entry name" value="BTB"/>
    <property type="match status" value="1"/>
</dbReference>
<feature type="non-terminal residue" evidence="4">
    <location>
        <position position="1"/>
    </location>
</feature>
<feature type="domain" description="BTB" evidence="3">
    <location>
        <begin position="41"/>
        <end position="108"/>
    </location>
</feature>
<dbReference type="OrthoDB" id="5830191at2759"/>
<sequence>RPGRLAIFFLRAGVQLTVQSPTYNRHMPTGLEKLRDDSLLCDVALIVEGTRINAHRVILAACSNYFRDMFNNEVAEDGLQEIEIADMDALTLDSLVSFCYTGKIKITDSNVRSLLPAACLLQLDEVKIEFSELRACPLDTGREELDRGCLHYRPDVLVPDPLEPRPGAGPSQHPHLSGMELYLVVLRQGPAFATV</sequence>
<dbReference type="SMART" id="SM00225">
    <property type="entry name" value="BTB"/>
    <property type="match status" value="1"/>
</dbReference>
<dbReference type="PANTHER" id="PTHR24412:SF451">
    <property type="entry name" value="KELCH-LIKE PROTEIN 20"/>
    <property type="match status" value="1"/>
</dbReference>
<evidence type="ECO:0000313" key="4">
    <source>
        <dbReference type="EMBL" id="PIO64466.1"/>
    </source>
</evidence>
<keyword evidence="5" id="KW-1185">Reference proteome</keyword>
<dbReference type="AlphaFoldDB" id="A0A2G9U2G5"/>
<dbReference type="InterPro" id="IPR011333">
    <property type="entry name" value="SKP1/BTB/POZ_sf"/>
</dbReference>
<dbReference type="Proteomes" id="UP000230423">
    <property type="component" value="Unassembled WGS sequence"/>
</dbReference>
<dbReference type="SUPFAM" id="SSF54695">
    <property type="entry name" value="POZ domain"/>
    <property type="match status" value="1"/>
</dbReference>
<dbReference type="PROSITE" id="PS50097">
    <property type="entry name" value="BTB"/>
    <property type="match status" value="1"/>
</dbReference>
<keyword evidence="2" id="KW-0677">Repeat</keyword>
<dbReference type="PANTHER" id="PTHR24412">
    <property type="entry name" value="KELCH PROTEIN"/>
    <property type="match status" value="1"/>
</dbReference>
<evidence type="ECO:0000256" key="1">
    <source>
        <dbReference type="ARBA" id="ARBA00022441"/>
    </source>
</evidence>
<reference evidence="4 5" key="1">
    <citation type="submission" date="2015-09" db="EMBL/GenBank/DDBJ databases">
        <title>Draft genome of the parasitic nematode Teladorsagia circumcincta isolate WARC Sus (inbred).</title>
        <authorList>
            <person name="Mitreva M."/>
        </authorList>
    </citation>
    <scope>NUCLEOTIDE SEQUENCE [LARGE SCALE GENOMIC DNA]</scope>
    <source>
        <strain evidence="4 5">S</strain>
    </source>
</reference>
<evidence type="ECO:0000313" key="5">
    <source>
        <dbReference type="Proteomes" id="UP000230423"/>
    </source>
</evidence>
<proteinExistence type="predicted"/>
<evidence type="ECO:0000259" key="3">
    <source>
        <dbReference type="PROSITE" id="PS50097"/>
    </source>
</evidence>
<gene>
    <name evidence="4" type="ORF">TELCIR_13905</name>
</gene>
<evidence type="ECO:0000256" key="2">
    <source>
        <dbReference type="ARBA" id="ARBA00022737"/>
    </source>
</evidence>
<organism evidence="4 5">
    <name type="scientific">Teladorsagia circumcincta</name>
    <name type="common">Brown stomach worm</name>
    <name type="synonym">Ostertagia circumcincta</name>
    <dbReference type="NCBI Taxonomy" id="45464"/>
    <lineage>
        <taxon>Eukaryota</taxon>
        <taxon>Metazoa</taxon>
        <taxon>Ecdysozoa</taxon>
        <taxon>Nematoda</taxon>
        <taxon>Chromadorea</taxon>
        <taxon>Rhabditida</taxon>
        <taxon>Rhabditina</taxon>
        <taxon>Rhabditomorpha</taxon>
        <taxon>Strongyloidea</taxon>
        <taxon>Trichostrongylidae</taxon>
        <taxon>Teladorsagia</taxon>
    </lineage>
</organism>
<dbReference type="EMBL" id="KZ349879">
    <property type="protein sequence ID" value="PIO64466.1"/>
    <property type="molecule type" value="Genomic_DNA"/>
</dbReference>